<dbReference type="GO" id="GO:0070967">
    <property type="term" value="F:coenzyme F420 binding"/>
    <property type="evidence" value="ECO:0007669"/>
    <property type="project" value="TreeGrafter"/>
</dbReference>
<dbReference type="GO" id="GO:0005886">
    <property type="term" value="C:plasma membrane"/>
    <property type="evidence" value="ECO:0007669"/>
    <property type="project" value="TreeGrafter"/>
</dbReference>
<keyword evidence="4" id="KW-1185">Reference proteome</keyword>
<accession>A0A838ACP9</accession>
<organism evidence="3 4">
    <name type="scientific">Haloechinothrix aidingensis</name>
    <dbReference type="NCBI Taxonomy" id="2752311"/>
    <lineage>
        <taxon>Bacteria</taxon>
        <taxon>Bacillati</taxon>
        <taxon>Actinomycetota</taxon>
        <taxon>Actinomycetes</taxon>
        <taxon>Pseudonocardiales</taxon>
        <taxon>Pseudonocardiaceae</taxon>
        <taxon>Haloechinothrix</taxon>
    </lineage>
</organism>
<proteinExistence type="inferred from homology"/>
<evidence type="ECO:0000313" key="4">
    <source>
        <dbReference type="Proteomes" id="UP000582974"/>
    </source>
</evidence>
<name>A0A838ACP9_9PSEU</name>
<comment type="similarity">
    <text evidence="1">Belongs to the F420H(2)-dependent quinone reductase family.</text>
</comment>
<dbReference type="NCBIfam" id="TIGR00026">
    <property type="entry name" value="hi_GC_TIGR00026"/>
    <property type="match status" value="1"/>
</dbReference>
<dbReference type="InterPro" id="IPR012349">
    <property type="entry name" value="Split_barrel_FMN-bd"/>
</dbReference>
<dbReference type="InterPro" id="IPR004378">
    <property type="entry name" value="F420H2_quin_Rdtase"/>
</dbReference>
<comment type="caution">
    <text evidence="3">The sequence shown here is derived from an EMBL/GenBank/DDBJ whole genome shotgun (WGS) entry which is preliminary data.</text>
</comment>
<dbReference type="AlphaFoldDB" id="A0A838ACP9"/>
<dbReference type="GO" id="GO:0016491">
    <property type="term" value="F:oxidoreductase activity"/>
    <property type="evidence" value="ECO:0007669"/>
    <property type="project" value="InterPro"/>
</dbReference>
<dbReference type="RefSeq" id="WP_180893848.1">
    <property type="nucleotide sequence ID" value="NZ_JACCKD010000005.1"/>
</dbReference>
<evidence type="ECO:0000313" key="3">
    <source>
        <dbReference type="EMBL" id="MBA0127042.1"/>
    </source>
</evidence>
<evidence type="ECO:0000256" key="2">
    <source>
        <dbReference type="ARBA" id="ARBA00049106"/>
    </source>
</evidence>
<reference evidence="3 4" key="1">
    <citation type="submission" date="2020-07" db="EMBL/GenBank/DDBJ databases">
        <title>Genome of Haloechinothrix sp.</title>
        <authorList>
            <person name="Tang S.-K."/>
            <person name="Yang L."/>
            <person name="Zhu W.-Y."/>
        </authorList>
    </citation>
    <scope>NUCLEOTIDE SEQUENCE [LARGE SCALE GENOMIC DNA]</scope>
    <source>
        <strain evidence="3 4">YIM 98757</strain>
    </source>
</reference>
<dbReference type="Gene3D" id="2.30.110.10">
    <property type="entry name" value="Electron Transport, Fmn-binding Protein, Chain A"/>
    <property type="match status" value="1"/>
</dbReference>
<evidence type="ECO:0000256" key="1">
    <source>
        <dbReference type="ARBA" id="ARBA00008710"/>
    </source>
</evidence>
<dbReference type="EMBL" id="JACCKD010000005">
    <property type="protein sequence ID" value="MBA0127042.1"/>
    <property type="molecule type" value="Genomic_DNA"/>
</dbReference>
<sequence>MDKLLTKTFVRTLALHQLIYERSGGRLGHHVPGMPPSLLLRCTGRRTGQTRTSALTYASDGDRYLITASNGGARKAPAWLHNLTANPQCEIQVGRDRIPVTARPVYPADEDYARLWEIVNEVNNDRYRAYQRKTDREIPVVVLSPSG</sequence>
<gene>
    <name evidence="3" type="ORF">H0B56_15940</name>
</gene>
<dbReference type="PANTHER" id="PTHR39428:SF1">
    <property type="entry name" value="F420H(2)-DEPENDENT QUINONE REDUCTASE RV1261C"/>
    <property type="match status" value="1"/>
</dbReference>
<dbReference type="PANTHER" id="PTHR39428">
    <property type="entry name" value="F420H(2)-DEPENDENT QUINONE REDUCTASE RV1261C"/>
    <property type="match status" value="1"/>
</dbReference>
<comment type="catalytic activity">
    <reaction evidence="2">
        <text>oxidized coenzyme F420-(gamma-L-Glu)(n) + a quinol + H(+) = reduced coenzyme F420-(gamma-L-Glu)(n) + a quinone</text>
        <dbReference type="Rhea" id="RHEA:39663"/>
        <dbReference type="Rhea" id="RHEA-COMP:12939"/>
        <dbReference type="Rhea" id="RHEA-COMP:14378"/>
        <dbReference type="ChEBI" id="CHEBI:15378"/>
        <dbReference type="ChEBI" id="CHEBI:24646"/>
        <dbReference type="ChEBI" id="CHEBI:132124"/>
        <dbReference type="ChEBI" id="CHEBI:133980"/>
        <dbReference type="ChEBI" id="CHEBI:139511"/>
    </reaction>
</comment>
<protein>
    <submittedName>
        <fullName evidence="3">Nitroreductase family deazaflavin-dependent oxidoreductase</fullName>
    </submittedName>
</protein>
<dbReference type="Pfam" id="PF04075">
    <property type="entry name" value="F420H2_quin_red"/>
    <property type="match status" value="1"/>
</dbReference>
<dbReference type="Proteomes" id="UP000582974">
    <property type="component" value="Unassembled WGS sequence"/>
</dbReference>